<dbReference type="AlphaFoldDB" id="A0A1H0RBD5"/>
<protein>
    <recommendedName>
        <fullName evidence="3">Nucleotidyltransferase</fullName>
    </recommendedName>
</protein>
<dbReference type="PANTHER" id="PTHR34817">
    <property type="entry name" value="NUCLEOTIDYLTRANSFERASE"/>
    <property type="match status" value="1"/>
</dbReference>
<name>A0A1H0RBD5_9ACTN</name>
<dbReference type="RefSeq" id="WP_093788086.1">
    <property type="nucleotide sequence ID" value="NZ_FNIE01000021.1"/>
</dbReference>
<dbReference type="Pfam" id="PF10127">
    <property type="entry name" value="RlaP"/>
    <property type="match status" value="1"/>
</dbReference>
<dbReference type="PANTHER" id="PTHR34817:SF2">
    <property type="entry name" value="NUCLEOTIDYLTRANSFERASE"/>
    <property type="match status" value="1"/>
</dbReference>
<accession>A0A1H0RBD5</accession>
<evidence type="ECO:0000313" key="1">
    <source>
        <dbReference type="EMBL" id="SDP26700.1"/>
    </source>
</evidence>
<dbReference type="OrthoDB" id="243791at2"/>
<keyword evidence="2" id="KW-1185">Reference proteome</keyword>
<evidence type="ECO:0008006" key="3">
    <source>
        <dbReference type="Google" id="ProtNLM"/>
    </source>
</evidence>
<evidence type="ECO:0000313" key="2">
    <source>
        <dbReference type="Proteomes" id="UP000199341"/>
    </source>
</evidence>
<reference evidence="1 2" key="1">
    <citation type="submission" date="2016-10" db="EMBL/GenBank/DDBJ databases">
        <authorList>
            <person name="de Groot N.N."/>
        </authorList>
    </citation>
    <scope>NUCLEOTIDE SEQUENCE [LARGE SCALE GENOMIC DNA]</scope>
    <source>
        <strain evidence="1 2">CGMCC 4.2022</strain>
    </source>
</reference>
<proteinExistence type="predicted"/>
<organism evidence="1 2">
    <name type="scientific">Actinacidiphila guanduensis</name>
    <dbReference type="NCBI Taxonomy" id="310781"/>
    <lineage>
        <taxon>Bacteria</taxon>
        <taxon>Bacillati</taxon>
        <taxon>Actinomycetota</taxon>
        <taxon>Actinomycetes</taxon>
        <taxon>Kitasatosporales</taxon>
        <taxon>Streptomycetaceae</taxon>
        <taxon>Actinacidiphila</taxon>
    </lineage>
</organism>
<dbReference type="Proteomes" id="UP000199341">
    <property type="component" value="Unassembled WGS sequence"/>
</dbReference>
<sequence>MHDALEDEPGHALVRDHTVYACVTGLRAFGLADAGGPEVRRGVFAAPAPLFWRLDKPPAHVVGPRPDEASWELERFCTLALRGHLGVLECLHSPLVEHADATGRELLGLRDAFLSRRVDASLRAQAARLLSTAEAAIRDHGVPRWGAALHLLRVLTCCRDTLRTGRMDIDAGAQRDRLLAVGHGEVPWAQVRSWVRDLHEECDREVARTPLPEAPDRARVEDFLVRARALSAAPLASHPV</sequence>
<gene>
    <name evidence="1" type="ORF">SAMN05216259_12168</name>
</gene>
<dbReference type="InterPro" id="IPR018775">
    <property type="entry name" value="RlaP"/>
</dbReference>
<dbReference type="STRING" id="310781.SAMN05216259_12168"/>
<dbReference type="EMBL" id="FNIE01000021">
    <property type="protein sequence ID" value="SDP26700.1"/>
    <property type="molecule type" value="Genomic_DNA"/>
</dbReference>